<keyword evidence="3" id="KW-0998">Cell outer membrane</keyword>
<name>A0A7X0EF56_9PROT</name>
<dbReference type="SUPFAM" id="SSF56935">
    <property type="entry name" value="Porins"/>
    <property type="match status" value="1"/>
</dbReference>
<sequence length="965" mass="105566">MAKSVGRQSYGLLGGVSLFAILVTATIGPAWAQQAGQAESQSGSADDGLQEIVVTGMRKSVEAAAARKEKAEQIIDSVVADDIGKLPDASVTEVLQRISGVTISHYAAAGDPDHYSAEGSGVAIRGLSQVNSLLNGHESFSASNGRALSFEDVPPELMAAVDVYKSQSANLIEGGIGGTVDLRTHMPFDFDGEKIAGSLKGNYGDFAKTANPEGSLMYSNTWETPYGRFGALFDVSYSHITTRSDTIQVEPYFPQTIDGEKVYIPGGVDWRSTTFDRKRTGMYGALQWEPTSDLEFHVRAFRSRYDNQWTEYGALVQNGADATPASDATNIYNSNGALVYTSDLRAYNWDAITQNYGENPMVAVTDTAVQKGHSVTGDYSGGFTWTPTNDLKISSDLQFVDSNAASTRYDLYLWSYIPGFSLDTRSGIPKISSTSTSSATNASNYGWYATMDHREEHVGRELAWNTDAEYKVGESGWLRAITGGVRLTRRTEMDADSGYNWTALTPYWNGSSAATYASTTPSSYITLNNFSNFFRGMTTLPSALYFPSVSMVECYPECLSSLQKEITGNTVSASSFKPYQRNNQTETTETAYVMAKFADDTHLFAPMSGSIGVRMVGNQHKYDGYVDMPDQEVVWNGSEAYLGGGYEKRTGSSADFNVLPSLNVQFLLTPQIHWRIALGQALNRPSFSQMNPGTQLSAVTDSTHNITGWAGAYGGNPNLKAEKSDQADTSLEWYGNDGSEAHLALFYKAVHNYITTGVFSENYNVTMPDGSTQSETFQVTEPFNGSLAIAKGFEIGGQKFFDFLPHPFDGFGLQANFTYVYSKAPSDIAYDMDGKAITGLPMDGMSRYSYNLIGMYEKGPYSLRLAYNWRSKYLLATTANGTTGSTTITAHGIQYAYALPVFNDDYGQLDGSIEYKIDDHFTVSFEATNLTDAVTHTVMGVGSQEEGRSWFVNDRRYMMGIRFAY</sequence>
<evidence type="ECO:0000256" key="3">
    <source>
        <dbReference type="ARBA" id="ARBA00023237"/>
    </source>
</evidence>
<dbReference type="PANTHER" id="PTHR40980:SF3">
    <property type="entry name" value="TONB-DEPENDENT RECEPTOR-LIKE BETA-BARREL DOMAIN-CONTAINING PROTEIN"/>
    <property type="match status" value="1"/>
</dbReference>
<dbReference type="InterPro" id="IPR012910">
    <property type="entry name" value="Plug_dom"/>
</dbReference>
<dbReference type="InterPro" id="IPR010104">
    <property type="entry name" value="TonB_rcpt_bac"/>
</dbReference>
<comment type="subcellular location">
    <subcellularLocation>
        <location evidence="1 4">Cell outer membrane</location>
    </subcellularLocation>
</comment>
<evidence type="ECO:0000259" key="6">
    <source>
        <dbReference type="Pfam" id="PF07715"/>
    </source>
</evidence>
<evidence type="ECO:0000259" key="5">
    <source>
        <dbReference type="Pfam" id="PF00593"/>
    </source>
</evidence>
<dbReference type="InterPro" id="IPR000531">
    <property type="entry name" value="Beta-barrel_TonB"/>
</dbReference>
<keyword evidence="2 4" id="KW-0472">Membrane</keyword>
<evidence type="ECO:0000313" key="8">
    <source>
        <dbReference type="Proteomes" id="UP000539175"/>
    </source>
</evidence>
<dbReference type="RefSeq" id="WP_184807159.1">
    <property type="nucleotide sequence ID" value="NZ_JACIIZ010000018.1"/>
</dbReference>
<gene>
    <name evidence="7" type="ORF">FHS74_005227</name>
</gene>
<accession>A0A7X0EF56</accession>
<protein>
    <submittedName>
        <fullName evidence="7">TonB-dependent receptor</fullName>
    </submittedName>
</protein>
<dbReference type="Proteomes" id="UP000539175">
    <property type="component" value="Unassembled WGS sequence"/>
</dbReference>
<evidence type="ECO:0000256" key="4">
    <source>
        <dbReference type="RuleBase" id="RU003357"/>
    </source>
</evidence>
<feature type="domain" description="TonB-dependent receptor plug" evidence="6">
    <location>
        <begin position="68"/>
        <end position="179"/>
    </location>
</feature>
<dbReference type="AlphaFoldDB" id="A0A7X0EF56"/>
<organism evidence="7 8">
    <name type="scientific">Nitrospirillum iridis</name>
    <dbReference type="NCBI Taxonomy" id="765888"/>
    <lineage>
        <taxon>Bacteria</taxon>
        <taxon>Pseudomonadati</taxon>
        <taxon>Pseudomonadota</taxon>
        <taxon>Alphaproteobacteria</taxon>
        <taxon>Rhodospirillales</taxon>
        <taxon>Azospirillaceae</taxon>
        <taxon>Nitrospirillum</taxon>
    </lineage>
</organism>
<dbReference type="PANTHER" id="PTHR40980">
    <property type="entry name" value="PLUG DOMAIN-CONTAINING PROTEIN"/>
    <property type="match status" value="1"/>
</dbReference>
<dbReference type="Pfam" id="PF07715">
    <property type="entry name" value="Plug"/>
    <property type="match status" value="1"/>
</dbReference>
<reference evidence="7 8" key="1">
    <citation type="submission" date="2020-08" db="EMBL/GenBank/DDBJ databases">
        <title>Genomic Encyclopedia of Type Strains, Phase IV (KMG-IV): sequencing the most valuable type-strain genomes for metagenomic binning, comparative biology and taxonomic classification.</title>
        <authorList>
            <person name="Goeker M."/>
        </authorList>
    </citation>
    <scope>NUCLEOTIDE SEQUENCE [LARGE SCALE GENOMIC DNA]</scope>
    <source>
        <strain evidence="7 8">DSM 22198</strain>
    </source>
</reference>
<keyword evidence="7" id="KW-0675">Receptor</keyword>
<evidence type="ECO:0000256" key="2">
    <source>
        <dbReference type="ARBA" id="ARBA00023136"/>
    </source>
</evidence>
<keyword evidence="4" id="KW-0798">TonB box</keyword>
<dbReference type="GO" id="GO:0009279">
    <property type="term" value="C:cell outer membrane"/>
    <property type="evidence" value="ECO:0007669"/>
    <property type="project" value="UniProtKB-SubCell"/>
</dbReference>
<comment type="similarity">
    <text evidence="4">Belongs to the TonB-dependent receptor family.</text>
</comment>
<dbReference type="Pfam" id="PF00593">
    <property type="entry name" value="TonB_dep_Rec_b-barrel"/>
    <property type="match status" value="1"/>
</dbReference>
<keyword evidence="8" id="KW-1185">Reference proteome</keyword>
<feature type="domain" description="TonB-dependent receptor-like beta-barrel" evidence="5">
    <location>
        <begin position="409"/>
        <end position="930"/>
    </location>
</feature>
<dbReference type="EMBL" id="JACIIZ010000018">
    <property type="protein sequence ID" value="MBB6254637.1"/>
    <property type="molecule type" value="Genomic_DNA"/>
</dbReference>
<evidence type="ECO:0000256" key="1">
    <source>
        <dbReference type="ARBA" id="ARBA00004442"/>
    </source>
</evidence>
<comment type="caution">
    <text evidence="7">The sequence shown here is derived from an EMBL/GenBank/DDBJ whole genome shotgun (WGS) entry which is preliminary data.</text>
</comment>
<dbReference type="Gene3D" id="2.40.170.20">
    <property type="entry name" value="TonB-dependent receptor, beta-barrel domain"/>
    <property type="match status" value="1"/>
</dbReference>
<proteinExistence type="inferred from homology"/>
<dbReference type="Gene3D" id="2.170.130.10">
    <property type="entry name" value="TonB-dependent receptor, plug domain"/>
    <property type="match status" value="1"/>
</dbReference>
<dbReference type="NCBIfam" id="TIGR01782">
    <property type="entry name" value="TonB-Xanth-Caul"/>
    <property type="match status" value="1"/>
</dbReference>
<dbReference type="InterPro" id="IPR037066">
    <property type="entry name" value="Plug_dom_sf"/>
</dbReference>
<dbReference type="InterPro" id="IPR036942">
    <property type="entry name" value="Beta-barrel_TonB_sf"/>
</dbReference>
<evidence type="ECO:0000313" key="7">
    <source>
        <dbReference type="EMBL" id="MBB6254637.1"/>
    </source>
</evidence>